<evidence type="ECO:0008006" key="8">
    <source>
        <dbReference type="Google" id="ProtNLM"/>
    </source>
</evidence>
<evidence type="ECO:0000256" key="5">
    <source>
        <dbReference type="ARBA" id="ARBA00023157"/>
    </source>
</evidence>
<comment type="similarity">
    <text evidence="2">Belongs to the meteorin family.</text>
</comment>
<dbReference type="PANTHER" id="PTHR28593">
    <property type="entry name" value="METEORIN-LIKE PROTEIN"/>
    <property type="match status" value="1"/>
</dbReference>
<dbReference type="InterPro" id="IPR051998">
    <property type="entry name" value="Meteorin-like"/>
</dbReference>
<evidence type="ECO:0000256" key="4">
    <source>
        <dbReference type="ARBA" id="ARBA00022729"/>
    </source>
</evidence>
<evidence type="ECO:0000256" key="2">
    <source>
        <dbReference type="ARBA" id="ARBA00005669"/>
    </source>
</evidence>
<dbReference type="PANTHER" id="PTHR28593:SF4">
    <property type="entry name" value="METEORIN-LIKE PROTEIN"/>
    <property type="match status" value="1"/>
</dbReference>
<dbReference type="AlphaFoldDB" id="A0A8C6TH69"/>
<dbReference type="GO" id="GO:0005615">
    <property type="term" value="C:extracellular space"/>
    <property type="evidence" value="ECO:0007669"/>
    <property type="project" value="TreeGrafter"/>
</dbReference>
<evidence type="ECO:0000256" key="1">
    <source>
        <dbReference type="ARBA" id="ARBA00004613"/>
    </source>
</evidence>
<organism evidence="6 7">
    <name type="scientific">Neogobius melanostomus</name>
    <name type="common">round goby</name>
    <dbReference type="NCBI Taxonomy" id="47308"/>
    <lineage>
        <taxon>Eukaryota</taxon>
        <taxon>Metazoa</taxon>
        <taxon>Chordata</taxon>
        <taxon>Craniata</taxon>
        <taxon>Vertebrata</taxon>
        <taxon>Euteleostomi</taxon>
        <taxon>Actinopterygii</taxon>
        <taxon>Neopterygii</taxon>
        <taxon>Teleostei</taxon>
        <taxon>Neoteleostei</taxon>
        <taxon>Acanthomorphata</taxon>
        <taxon>Gobiaria</taxon>
        <taxon>Gobiiformes</taxon>
        <taxon>Gobioidei</taxon>
        <taxon>Gobiidae</taxon>
        <taxon>Benthophilinae</taxon>
        <taxon>Neogobiini</taxon>
        <taxon>Neogobius</taxon>
    </lineage>
</organism>
<accession>A0A8C6TH69</accession>
<evidence type="ECO:0000313" key="7">
    <source>
        <dbReference type="Proteomes" id="UP000694523"/>
    </source>
</evidence>
<evidence type="ECO:0000256" key="3">
    <source>
        <dbReference type="ARBA" id="ARBA00022525"/>
    </source>
</evidence>
<dbReference type="Proteomes" id="UP000694523">
    <property type="component" value="Unplaced"/>
</dbReference>
<keyword evidence="5" id="KW-1015">Disulfide bond</keyword>
<evidence type="ECO:0000313" key="6">
    <source>
        <dbReference type="Ensembl" id="ENSNMLP00000021503.1"/>
    </source>
</evidence>
<proteinExistence type="inferred from homology"/>
<keyword evidence="7" id="KW-1185">Reference proteome</keyword>
<dbReference type="Ensembl" id="ENSNMLT00000024110.1">
    <property type="protein sequence ID" value="ENSNMLP00000021503.1"/>
    <property type="gene ID" value="ENSNMLG00000013957.1"/>
</dbReference>
<reference evidence="6" key="1">
    <citation type="submission" date="2025-08" db="UniProtKB">
        <authorList>
            <consortium name="Ensembl"/>
        </authorList>
    </citation>
    <scope>IDENTIFICATION</scope>
</reference>
<sequence length="300" mass="33885">MYEMVRYVIIWIYLALAHYLTSGTTDFCNWTGSSFTEEKVHRLVLQVRLRCATGQIRWFSPGQALRVVLEPGLPYASRTALCIKPSPSLRGVNVFTERFGRLKLLTTERPSRETIRCFRPDEAHAPVIYLEASVQSDNVPWRRRAVGFKYELLTNPRTGAGPDHTGLEAPCRPCNNTELLMAICISDFVVQGSIQNISHNSDRETSSIQVSATRVFRQHSSVFVQKSAPYLTPLPPPSWSGHITTLLRCHMKPGDGEFLFTGSEHFGRAWLGCAPRFKDFLSVYHSARAARSNPCHFPLD</sequence>
<protein>
    <recommendedName>
        <fullName evidence="8">Meteorin-like protein</fullName>
    </recommendedName>
</protein>
<comment type="subcellular location">
    <subcellularLocation>
        <location evidence="1">Secreted</location>
    </subcellularLocation>
</comment>
<dbReference type="GO" id="GO:0005179">
    <property type="term" value="F:hormone activity"/>
    <property type="evidence" value="ECO:0007669"/>
    <property type="project" value="TreeGrafter"/>
</dbReference>
<keyword evidence="3" id="KW-0964">Secreted</keyword>
<name>A0A8C6TH69_9GOBI</name>
<reference evidence="6" key="2">
    <citation type="submission" date="2025-09" db="UniProtKB">
        <authorList>
            <consortium name="Ensembl"/>
        </authorList>
    </citation>
    <scope>IDENTIFICATION</scope>
</reference>
<keyword evidence="4" id="KW-0732">Signal</keyword>